<dbReference type="EMBL" id="CM046388">
    <property type="protein sequence ID" value="KAI8573858.1"/>
    <property type="molecule type" value="Genomic_DNA"/>
</dbReference>
<protein>
    <submittedName>
        <fullName evidence="1">Uncharacterized protein</fullName>
    </submittedName>
</protein>
<gene>
    <name evidence="1" type="ORF">RHMOL_Rhmol01G0308200</name>
</gene>
<evidence type="ECO:0000313" key="2">
    <source>
        <dbReference type="Proteomes" id="UP001062846"/>
    </source>
</evidence>
<name>A0ACC0Q763_RHOML</name>
<evidence type="ECO:0000313" key="1">
    <source>
        <dbReference type="EMBL" id="KAI8573858.1"/>
    </source>
</evidence>
<reference evidence="1" key="1">
    <citation type="submission" date="2022-02" db="EMBL/GenBank/DDBJ databases">
        <title>Plant Genome Project.</title>
        <authorList>
            <person name="Zhang R.-G."/>
        </authorList>
    </citation>
    <scope>NUCLEOTIDE SEQUENCE</scope>
    <source>
        <strain evidence="1">AT1</strain>
    </source>
</reference>
<accession>A0ACC0Q763</accession>
<keyword evidence="2" id="KW-1185">Reference proteome</keyword>
<organism evidence="1 2">
    <name type="scientific">Rhododendron molle</name>
    <name type="common">Chinese azalea</name>
    <name type="synonym">Azalea mollis</name>
    <dbReference type="NCBI Taxonomy" id="49168"/>
    <lineage>
        <taxon>Eukaryota</taxon>
        <taxon>Viridiplantae</taxon>
        <taxon>Streptophyta</taxon>
        <taxon>Embryophyta</taxon>
        <taxon>Tracheophyta</taxon>
        <taxon>Spermatophyta</taxon>
        <taxon>Magnoliopsida</taxon>
        <taxon>eudicotyledons</taxon>
        <taxon>Gunneridae</taxon>
        <taxon>Pentapetalae</taxon>
        <taxon>asterids</taxon>
        <taxon>Ericales</taxon>
        <taxon>Ericaceae</taxon>
        <taxon>Ericoideae</taxon>
        <taxon>Rhodoreae</taxon>
        <taxon>Rhododendron</taxon>
    </lineage>
</organism>
<sequence>MFSTSVPVYLDHPNWNQEQQPDHQLQGYCDNQNYELELPPLPQVGGGSAPIKANSTADRARQAKLPQPEAGLKCPRCESANTKFCYFNNYNLSQPRHFCKTCRRYWTRGGSLRNIPVGGGCRKNKRCKNKSSSKSHHHHQAKKITNSAGTSAPSRRSAETPNYFLTPPPQLQMPFTDGIQNCGGGNLGIGGFQPKIATELGGGGEACLGFQSGSSDFLSVGVAEQWRLPFLTGLESSRADFFLYQGHEDVEARSGNSIINHLQAPVKLEENQLGLNLYSSDQFWGGNQWPEISGLNPSSTSNLL</sequence>
<comment type="caution">
    <text evidence="1">The sequence shown here is derived from an EMBL/GenBank/DDBJ whole genome shotgun (WGS) entry which is preliminary data.</text>
</comment>
<proteinExistence type="predicted"/>
<dbReference type="Proteomes" id="UP001062846">
    <property type="component" value="Chromosome 1"/>
</dbReference>